<proteinExistence type="predicted"/>
<evidence type="ECO:0000313" key="2">
    <source>
        <dbReference type="EMBL" id="KUL27296.1"/>
    </source>
</evidence>
<dbReference type="EMBL" id="LLZH01000300">
    <property type="protein sequence ID" value="KUL27296.1"/>
    <property type="molecule type" value="Genomic_DNA"/>
</dbReference>
<organism evidence="2 3">
    <name type="scientific">Actinoplanes awajinensis subsp. mycoplanecinus</name>
    <dbReference type="NCBI Taxonomy" id="135947"/>
    <lineage>
        <taxon>Bacteria</taxon>
        <taxon>Bacillati</taxon>
        <taxon>Actinomycetota</taxon>
        <taxon>Actinomycetes</taxon>
        <taxon>Micromonosporales</taxon>
        <taxon>Micromonosporaceae</taxon>
        <taxon>Actinoplanes</taxon>
    </lineage>
</organism>
<protein>
    <recommendedName>
        <fullName evidence="4">DUF4333 domain-containing protein</fullName>
    </recommendedName>
</protein>
<keyword evidence="1" id="KW-0732">Signal</keyword>
<accession>A0A124G8X5</accession>
<evidence type="ECO:0008006" key="4">
    <source>
        <dbReference type="Google" id="ProtNLM"/>
    </source>
</evidence>
<dbReference type="AlphaFoldDB" id="A0A124G8X5"/>
<dbReference type="Proteomes" id="UP000053244">
    <property type="component" value="Unassembled WGS sequence"/>
</dbReference>
<name>A0A124G8X5_9ACTN</name>
<keyword evidence="3" id="KW-1185">Reference proteome</keyword>
<evidence type="ECO:0000313" key="3">
    <source>
        <dbReference type="Proteomes" id="UP000053244"/>
    </source>
</evidence>
<feature type="signal peptide" evidence="1">
    <location>
        <begin position="1"/>
        <end position="26"/>
    </location>
</feature>
<dbReference type="RefSeq" id="WP_067700787.1">
    <property type="nucleotide sequence ID" value="NZ_LLZH01000300.1"/>
</dbReference>
<dbReference type="OrthoDB" id="3402231at2"/>
<feature type="chain" id="PRO_5039068541" description="DUF4333 domain-containing protein" evidence="1">
    <location>
        <begin position="27"/>
        <end position="126"/>
    </location>
</feature>
<comment type="caution">
    <text evidence="2">The sequence shown here is derived from an EMBL/GenBank/DDBJ whole genome shotgun (WGS) entry which is preliminary data.</text>
</comment>
<reference evidence="2 3" key="1">
    <citation type="submission" date="2015-10" db="EMBL/GenBank/DDBJ databases">
        <authorList>
            <person name="Gilbert D.G."/>
        </authorList>
    </citation>
    <scope>NUCLEOTIDE SEQUENCE [LARGE SCALE GENOMIC DNA]</scope>
    <source>
        <strain evidence="2 3">NRRL B-16712</strain>
    </source>
</reference>
<sequence length="126" mass="12276">MTSSQAILALLTSVAVLSGCSATDTATPPAGAATARTTVAAADCGDAATKVQEHVTSSEVRQVTVNGQCTNLTIDTALADDDTVGGKAICEAAGEVAYTGDINSVTVLSKSGAEISTGIAGASCLP</sequence>
<evidence type="ECO:0000256" key="1">
    <source>
        <dbReference type="SAM" id="SignalP"/>
    </source>
</evidence>
<gene>
    <name evidence="2" type="ORF">ADL15_35965</name>
</gene>